<comment type="function">
    <text evidence="1">Confers resistance to late blight (Phytophthora infestans) races carrying the avirulence gene Avr1. Resistance proteins guard the plant against pathogens that contain an appropriate avirulence protein via an indirect interaction with this avirulence protein. That triggers a defense system including the hypersensitive response, which restricts the pathogen growth.</text>
</comment>
<dbReference type="EMBL" id="JBEAFC010000006">
    <property type="protein sequence ID" value="KAL1552170.1"/>
    <property type="molecule type" value="Genomic_DNA"/>
</dbReference>
<comment type="subcellular location">
    <subcellularLocation>
        <location evidence="2">Cytoplasm</location>
    </subcellularLocation>
</comment>
<evidence type="ECO:0000259" key="13">
    <source>
        <dbReference type="Pfam" id="PF23559"/>
    </source>
</evidence>
<evidence type="ECO:0000256" key="7">
    <source>
        <dbReference type="ARBA" id="ARBA00022737"/>
    </source>
</evidence>
<evidence type="ECO:0000256" key="1">
    <source>
        <dbReference type="ARBA" id="ARBA00002074"/>
    </source>
</evidence>
<dbReference type="SUPFAM" id="SSF52058">
    <property type="entry name" value="L domain-like"/>
    <property type="match status" value="1"/>
</dbReference>
<keyword evidence="10" id="KW-0067">ATP-binding</keyword>
<keyword evidence="8" id="KW-0547">Nucleotide-binding</keyword>
<dbReference type="InterPro" id="IPR055414">
    <property type="entry name" value="LRR_R13L4/SHOC2-like"/>
</dbReference>
<evidence type="ECO:0000256" key="6">
    <source>
        <dbReference type="ARBA" id="ARBA00022667"/>
    </source>
</evidence>
<evidence type="ECO:0000313" key="15">
    <source>
        <dbReference type="EMBL" id="KAL1552170.1"/>
    </source>
</evidence>
<evidence type="ECO:0000256" key="2">
    <source>
        <dbReference type="ARBA" id="ARBA00004496"/>
    </source>
</evidence>
<dbReference type="SUPFAM" id="SSF52540">
    <property type="entry name" value="P-loop containing nucleoside triphosphate hydrolases"/>
    <property type="match status" value="1"/>
</dbReference>
<dbReference type="FunFam" id="3.40.50.300:FF:001091">
    <property type="entry name" value="Probable disease resistance protein At1g61300"/>
    <property type="match status" value="1"/>
</dbReference>
<keyword evidence="9" id="KW-0611">Plant defense</keyword>
<dbReference type="GO" id="GO:0009626">
    <property type="term" value="P:plant-type hypersensitive response"/>
    <property type="evidence" value="ECO:0007669"/>
    <property type="project" value="UniProtKB-KW"/>
</dbReference>
<dbReference type="PANTHER" id="PTHR23155:SF1152">
    <property type="entry name" value="AAA+ ATPASE DOMAIN-CONTAINING PROTEIN"/>
    <property type="match status" value="1"/>
</dbReference>
<evidence type="ECO:0000256" key="4">
    <source>
        <dbReference type="ARBA" id="ARBA00022490"/>
    </source>
</evidence>
<dbReference type="GO" id="GO:0005737">
    <property type="term" value="C:cytoplasm"/>
    <property type="evidence" value="ECO:0007669"/>
    <property type="project" value="UniProtKB-SubCell"/>
</dbReference>
<dbReference type="InterPro" id="IPR032675">
    <property type="entry name" value="LRR_dom_sf"/>
</dbReference>
<dbReference type="GO" id="GO:0051607">
    <property type="term" value="P:defense response to virus"/>
    <property type="evidence" value="ECO:0007669"/>
    <property type="project" value="UniProtKB-ARBA"/>
</dbReference>
<dbReference type="Pfam" id="PF00931">
    <property type="entry name" value="NB-ARC"/>
    <property type="match status" value="1"/>
</dbReference>
<sequence length="1069" mass="123179">MAYAALVSLENSINRFLNSNLFSISVEEKQQITSLLQYVTPIRDFLEVFPDESKSWEEQMRELANEAEDIIEYLVLEKAFLPCGDESESHHKLYLKKVIEETCLKLNEVINFVEEFPDDAKANSLKGRIREIGTELRDIYEFYEWQKTHRHFREKWRVLPAEFAKFKPKFQFIHHMNKTRNEIDSIMEEVMAIKNDNNAANSSSTLAPIDDIVVFHHHDETKSHRSAEHELQLEKVMEEIVLIAAKVKNIKVSSSSKEVQHVADSSAPPIHKNSMVGFEDHVMNIKDRLCGNPSELQVIPVCGMGGIGKTTLARNVYDDKLIKENFTIRVWVTVSQDYSAQRILSDLLESLKEYNKGGKEESADKKVYQILMGKKYLVVMDDIWRSDAWDIVRNVFPDNANGSRIMLTTRLYDVASYPGPAIKPYELGLLDEDRSWSLLKEKVFANQDCPSDLENIGKDIARRCKGLPLAIVVIAGLLSTVTKNPVSWLEIAEMVKSAKTEEQEHIEEILSLSYVELPQLLRPCFLYMGSFPEDHEIYTSKLIRLWIAEGFLKFPVNTTSFEEVAEECLEELVKRNLVFVTKKKSDGRIKSCSLHDLIRELCIRKAHESKFFLNLMDMDIENENFMESIKKERRVSTSYLSFFSSYGGSTIHSIKCSKYHIVKLDFVKGVRLVRVLDAEAADVESLPSQLFELFHLRYLAVRYSHIIPRILSNLRNLQTLVICAEKRDKFGVGVACGMLVPWCMQQLRHVYFHGEIYFADPKETTCSLENLHTVSCVDSACCSEQILKKIPNLKKLKIDCSHGRDAGSLNDLVHLHQLENLEVYAGRWVQSRPNSYNFAFPEKLKRLTLRDLNLTQNDMIVIGSLPNLHVLKLKRCTWSDDVWKTTEGTFPVLEVLLVEGSGLENWITESGHFPMLKRLLLHSCWDLNEIPTDIGEISSLQLIEVEGDVKKSLLESAELIREEQDGMGNNNLQVVCIAKSSRRGSNYFYEVFWILLPIWLYVTLLKQFFLRCVLEIDMQTLLFFPFSQSFDDDDEEEEEDNHDDDVDDDEDNHDDDVEEEEDDYDVPSS</sequence>
<dbReference type="AlphaFoldDB" id="A0ABD1H830"/>
<dbReference type="PRINTS" id="PR00364">
    <property type="entry name" value="DISEASERSIST"/>
</dbReference>
<evidence type="ECO:0000259" key="14">
    <source>
        <dbReference type="Pfam" id="PF23598"/>
    </source>
</evidence>
<evidence type="ECO:0000256" key="5">
    <source>
        <dbReference type="ARBA" id="ARBA00022614"/>
    </source>
</evidence>
<keyword evidence="5" id="KW-0433">Leucine-rich repeat</keyword>
<accession>A0ABD1H830</accession>
<dbReference type="FunFam" id="1.10.10.10:FF:000322">
    <property type="entry name" value="Probable disease resistance protein At1g63360"/>
    <property type="match status" value="1"/>
</dbReference>
<feature type="domain" description="Disease resistance protein winged helix" evidence="13">
    <location>
        <begin position="531"/>
        <end position="601"/>
    </location>
</feature>
<dbReference type="Gene3D" id="1.20.5.4130">
    <property type="match status" value="1"/>
</dbReference>
<comment type="similarity">
    <text evidence="3">Belongs to the disease resistance NB-LRR family.</text>
</comment>
<protein>
    <submittedName>
        <fullName evidence="15">Late blight resistance protein R1A-3</fullName>
    </submittedName>
</protein>
<evidence type="ECO:0000256" key="3">
    <source>
        <dbReference type="ARBA" id="ARBA00008894"/>
    </source>
</evidence>
<gene>
    <name evidence="15" type="ORF">AAHA92_13001</name>
</gene>
<feature type="region of interest" description="Disordered" evidence="11">
    <location>
        <begin position="1031"/>
        <end position="1069"/>
    </location>
</feature>
<feature type="domain" description="Disease resistance R13L4/SHOC-2-like LRR" evidence="14">
    <location>
        <begin position="673"/>
        <end position="955"/>
    </location>
</feature>
<dbReference type="PANTHER" id="PTHR23155">
    <property type="entry name" value="DISEASE RESISTANCE PROTEIN RP"/>
    <property type="match status" value="1"/>
</dbReference>
<evidence type="ECO:0000256" key="9">
    <source>
        <dbReference type="ARBA" id="ARBA00022821"/>
    </source>
</evidence>
<reference evidence="15 16" key="1">
    <citation type="submission" date="2024-06" db="EMBL/GenBank/DDBJ databases">
        <title>A chromosome level genome sequence of Diviner's sage (Salvia divinorum).</title>
        <authorList>
            <person name="Ford S.A."/>
            <person name="Ro D.-K."/>
            <person name="Ness R.W."/>
            <person name="Phillips M.A."/>
        </authorList>
    </citation>
    <scope>NUCLEOTIDE SEQUENCE [LARGE SCALE GENOMIC DNA]</scope>
    <source>
        <strain evidence="15">SAF-2024a</strain>
        <tissue evidence="15">Leaf</tissue>
    </source>
</reference>
<dbReference type="Proteomes" id="UP001567538">
    <property type="component" value="Unassembled WGS sequence"/>
</dbReference>
<evidence type="ECO:0000256" key="10">
    <source>
        <dbReference type="ARBA" id="ARBA00022840"/>
    </source>
</evidence>
<dbReference type="Gene3D" id="1.10.8.430">
    <property type="entry name" value="Helical domain of apoptotic protease-activating factors"/>
    <property type="match status" value="1"/>
</dbReference>
<dbReference type="Gene3D" id="1.10.10.10">
    <property type="entry name" value="Winged helix-like DNA-binding domain superfamily/Winged helix DNA-binding domain"/>
    <property type="match status" value="1"/>
</dbReference>
<dbReference type="InterPro" id="IPR044974">
    <property type="entry name" value="Disease_R_plants"/>
</dbReference>
<dbReference type="InterPro" id="IPR036388">
    <property type="entry name" value="WH-like_DNA-bd_sf"/>
</dbReference>
<evidence type="ECO:0000259" key="12">
    <source>
        <dbReference type="Pfam" id="PF00931"/>
    </source>
</evidence>
<feature type="domain" description="NB-ARC" evidence="12">
    <location>
        <begin position="279"/>
        <end position="448"/>
    </location>
</feature>
<dbReference type="Pfam" id="PF23559">
    <property type="entry name" value="WHD_DRP"/>
    <property type="match status" value="1"/>
</dbReference>
<dbReference type="Gene3D" id="3.40.50.300">
    <property type="entry name" value="P-loop containing nucleotide triphosphate hydrolases"/>
    <property type="match status" value="1"/>
</dbReference>
<dbReference type="Gene3D" id="3.80.10.10">
    <property type="entry name" value="Ribonuclease Inhibitor"/>
    <property type="match status" value="1"/>
</dbReference>
<keyword evidence="4" id="KW-0963">Cytoplasm</keyword>
<keyword evidence="6" id="KW-0381">Hypersensitive response</keyword>
<keyword evidence="16" id="KW-1185">Reference proteome</keyword>
<evidence type="ECO:0000256" key="11">
    <source>
        <dbReference type="SAM" id="MobiDB-lite"/>
    </source>
</evidence>
<evidence type="ECO:0000256" key="8">
    <source>
        <dbReference type="ARBA" id="ARBA00022741"/>
    </source>
</evidence>
<dbReference type="InterPro" id="IPR058922">
    <property type="entry name" value="WHD_DRP"/>
</dbReference>
<dbReference type="InterPro" id="IPR002182">
    <property type="entry name" value="NB-ARC"/>
</dbReference>
<dbReference type="Pfam" id="PF23598">
    <property type="entry name" value="LRR_14"/>
    <property type="match status" value="1"/>
</dbReference>
<dbReference type="InterPro" id="IPR042197">
    <property type="entry name" value="Apaf_helical"/>
</dbReference>
<dbReference type="InterPro" id="IPR027417">
    <property type="entry name" value="P-loop_NTPase"/>
</dbReference>
<comment type="caution">
    <text evidence="15">The sequence shown here is derived from an EMBL/GenBank/DDBJ whole genome shotgun (WGS) entry which is preliminary data.</text>
</comment>
<name>A0ABD1H830_SALDI</name>
<evidence type="ECO:0000313" key="16">
    <source>
        <dbReference type="Proteomes" id="UP001567538"/>
    </source>
</evidence>
<dbReference type="GO" id="GO:0005524">
    <property type="term" value="F:ATP binding"/>
    <property type="evidence" value="ECO:0007669"/>
    <property type="project" value="UniProtKB-KW"/>
</dbReference>
<proteinExistence type="inferred from homology"/>
<organism evidence="15 16">
    <name type="scientific">Salvia divinorum</name>
    <name type="common">Maria pastora</name>
    <name type="synonym">Diviner's sage</name>
    <dbReference type="NCBI Taxonomy" id="28513"/>
    <lineage>
        <taxon>Eukaryota</taxon>
        <taxon>Viridiplantae</taxon>
        <taxon>Streptophyta</taxon>
        <taxon>Embryophyta</taxon>
        <taxon>Tracheophyta</taxon>
        <taxon>Spermatophyta</taxon>
        <taxon>Magnoliopsida</taxon>
        <taxon>eudicotyledons</taxon>
        <taxon>Gunneridae</taxon>
        <taxon>Pentapetalae</taxon>
        <taxon>asterids</taxon>
        <taxon>lamiids</taxon>
        <taxon>Lamiales</taxon>
        <taxon>Lamiaceae</taxon>
        <taxon>Nepetoideae</taxon>
        <taxon>Mentheae</taxon>
        <taxon>Salviinae</taxon>
        <taxon>Salvia</taxon>
        <taxon>Salvia subgen. Calosphace</taxon>
    </lineage>
</organism>
<keyword evidence="7" id="KW-0677">Repeat</keyword>